<dbReference type="AlphaFoldDB" id="A0A922ENA3"/>
<dbReference type="EMBL" id="CM031831">
    <property type="protein sequence ID" value="KAG6704732.1"/>
    <property type="molecule type" value="Genomic_DNA"/>
</dbReference>
<reference evidence="1" key="1">
    <citation type="submission" date="2021-01" db="EMBL/GenBank/DDBJ databases">
        <authorList>
            <person name="Lovell J.T."/>
            <person name="Bentley N."/>
            <person name="Bhattarai G."/>
            <person name="Jenkins J.W."/>
            <person name="Sreedasyam A."/>
            <person name="Alarcon Y."/>
            <person name="Bock C."/>
            <person name="Boston L."/>
            <person name="Carlson J."/>
            <person name="Cervantes K."/>
            <person name="Clermont K."/>
            <person name="Krom N."/>
            <person name="Kubenka K."/>
            <person name="Mamidi S."/>
            <person name="Mattison C."/>
            <person name="Monteros M."/>
            <person name="Pisani C."/>
            <person name="Plott C."/>
            <person name="Rajasekar S."/>
            <person name="Rhein H.S."/>
            <person name="Rohla C."/>
            <person name="Song M."/>
            <person name="Hilaire R.S."/>
            <person name="Shu S."/>
            <person name="Wells L."/>
            <person name="Wang X."/>
            <person name="Webber J."/>
            <person name="Heerema R.J."/>
            <person name="Klein P."/>
            <person name="Conner P."/>
            <person name="Grauke L."/>
            <person name="Grimwood J."/>
            <person name="Schmutz J."/>
            <person name="Randall J.J."/>
        </authorList>
    </citation>
    <scope>NUCLEOTIDE SEQUENCE</scope>
    <source>
        <tissue evidence="1">Leaf</tissue>
    </source>
</reference>
<comment type="caution">
    <text evidence="1">The sequence shown here is derived from an EMBL/GenBank/DDBJ whole genome shotgun (WGS) entry which is preliminary data.</text>
</comment>
<dbReference type="Proteomes" id="UP000811246">
    <property type="component" value="Chromosome 7"/>
</dbReference>
<gene>
    <name evidence="1" type="ORF">I3842_07G147500</name>
</gene>
<accession>A0A922ENA3</accession>
<organism evidence="1 2">
    <name type="scientific">Carya illinoinensis</name>
    <name type="common">Pecan</name>
    <dbReference type="NCBI Taxonomy" id="32201"/>
    <lineage>
        <taxon>Eukaryota</taxon>
        <taxon>Viridiplantae</taxon>
        <taxon>Streptophyta</taxon>
        <taxon>Embryophyta</taxon>
        <taxon>Tracheophyta</taxon>
        <taxon>Spermatophyta</taxon>
        <taxon>Magnoliopsida</taxon>
        <taxon>eudicotyledons</taxon>
        <taxon>Gunneridae</taxon>
        <taxon>Pentapetalae</taxon>
        <taxon>rosids</taxon>
        <taxon>fabids</taxon>
        <taxon>Fagales</taxon>
        <taxon>Juglandaceae</taxon>
        <taxon>Carya</taxon>
    </lineage>
</organism>
<proteinExistence type="predicted"/>
<sequence>MDSAKQSRLMPLTDLMPLQPWKTPAPLFPENYQNRQYIKLKKPVVRDGNKVFWQPETLVKRDDEDEYLDVEIPYEGVFEFFDKCIIKRIRVWVDKIYNW</sequence>
<evidence type="ECO:0000313" key="1">
    <source>
        <dbReference type="EMBL" id="KAG6704732.1"/>
    </source>
</evidence>
<dbReference type="OrthoDB" id="1176744at2759"/>
<protein>
    <submittedName>
        <fullName evidence="1">Uncharacterized protein</fullName>
    </submittedName>
</protein>
<evidence type="ECO:0000313" key="2">
    <source>
        <dbReference type="Proteomes" id="UP000811246"/>
    </source>
</evidence>
<name>A0A922ENA3_CARIL</name>